<dbReference type="RefSeq" id="WP_071166895.1">
    <property type="nucleotide sequence ID" value="NZ_CP017781.1"/>
</dbReference>
<dbReference type="PANTHER" id="PTHR13847">
    <property type="entry name" value="SARCOSINE DEHYDROGENASE-RELATED"/>
    <property type="match status" value="1"/>
</dbReference>
<dbReference type="InterPro" id="IPR006076">
    <property type="entry name" value="FAD-dep_OxRdtase"/>
</dbReference>
<keyword evidence="4" id="KW-1185">Reference proteome</keyword>
<organism evidence="3 4">
    <name type="scientific">Rhodobacter xanthinilyticus</name>
    <dbReference type="NCBI Taxonomy" id="1850250"/>
    <lineage>
        <taxon>Bacteria</taxon>
        <taxon>Pseudomonadati</taxon>
        <taxon>Pseudomonadota</taxon>
        <taxon>Alphaproteobacteria</taxon>
        <taxon>Rhodobacterales</taxon>
        <taxon>Rhodobacter group</taxon>
        <taxon>Rhodobacter</taxon>
    </lineage>
</organism>
<reference evidence="3 4" key="1">
    <citation type="submission" date="2016-10" db="EMBL/GenBank/DDBJ databases">
        <title>Rhodobacter sp. LPB0142, isolated from sea water.</title>
        <authorList>
            <person name="Kim E."/>
            <person name="Yi H."/>
        </authorList>
    </citation>
    <scope>NUCLEOTIDE SEQUENCE [LARGE SCALE GENOMIC DNA]</scope>
    <source>
        <strain evidence="3 4">LPB0142</strain>
    </source>
</reference>
<evidence type="ECO:0000259" key="2">
    <source>
        <dbReference type="Pfam" id="PF01266"/>
    </source>
</evidence>
<dbReference type="Pfam" id="PF01266">
    <property type="entry name" value="DAO"/>
    <property type="match status" value="1"/>
</dbReference>
<evidence type="ECO:0000313" key="4">
    <source>
        <dbReference type="Proteomes" id="UP000176562"/>
    </source>
</evidence>
<evidence type="ECO:0000313" key="3">
    <source>
        <dbReference type="EMBL" id="AOZ70549.1"/>
    </source>
</evidence>
<dbReference type="GO" id="GO:0016491">
    <property type="term" value="F:oxidoreductase activity"/>
    <property type="evidence" value="ECO:0007669"/>
    <property type="project" value="UniProtKB-KW"/>
</dbReference>
<dbReference type="SUPFAM" id="SSF51971">
    <property type="entry name" value="Nucleotide-binding domain"/>
    <property type="match status" value="1"/>
</dbReference>
<dbReference type="SUPFAM" id="SSF54373">
    <property type="entry name" value="FAD-linked reductases, C-terminal domain"/>
    <property type="match status" value="1"/>
</dbReference>
<dbReference type="Gene3D" id="3.50.50.60">
    <property type="entry name" value="FAD/NAD(P)-binding domain"/>
    <property type="match status" value="1"/>
</dbReference>
<accession>A0A1D9MFK3</accession>
<dbReference type="InterPro" id="IPR036188">
    <property type="entry name" value="FAD/NAD-bd_sf"/>
</dbReference>
<protein>
    <submittedName>
        <fullName evidence="3">Thiamine biosynthesis protein thio</fullName>
    </submittedName>
</protein>
<proteinExistence type="predicted"/>
<dbReference type="GO" id="GO:0005737">
    <property type="term" value="C:cytoplasm"/>
    <property type="evidence" value="ECO:0007669"/>
    <property type="project" value="TreeGrafter"/>
</dbReference>
<dbReference type="KEGG" id="rhp:LPB142_15410"/>
<dbReference type="PANTHER" id="PTHR13847:SF289">
    <property type="entry name" value="GLYCINE OXIDASE"/>
    <property type="match status" value="1"/>
</dbReference>
<dbReference type="Proteomes" id="UP000176562">
    <property type="component" value="Chromosome"/>
</dbReference>
<evidence type="ECO:0000256" key="1">
    <source>
        <dbReference type="ARBA" id="ARBA00023002"/>
    </source>
</evidence>
<dbReference type="Gene3D" id="3.30.9.10">
    <property type="entry name" value="D-Amino Acid Oxidase, subunit A, domain 2"/>
    <property type="match status" value="1"/>
</dbReference>
<dbReference type="AlphaFoldDB" id="A0A1D9MFK3"/>
<name>A0A1D9MFK3_9RHOB</name>
<keyword evidence="1" id="KW-0560">Oxidoreductase</keyword>
<sequence>MIVSVLGAGVAGLCAATALAERGARVEVIDPSPDLAGASWFAGGMLAPWCEAEAAPEAVFVMGQGARDWWAARVPGVVQAGTLVVAPPRDGAELARFARATGGHEWVDPGAVEPDLAGRFARGLFYAEEAHLDPRKALAALRARLRELGAELRFGEGARPRGRVVDCRGLGAREEVPGLRAVRGEMLMLRCGDVAFARPVRLLHPRFPCYLVPRGEGLFMLGATMVESERPGPITARAAMELLSAAYAIHPALAEAEVVETGAGLRPALPDNIPRVIARDGRICVNGLYRHGFLAAPALAEEVARRLCEGGADAH</sequence>
<gene>
    <name evidence="3" type="ORF">LPB142_15410</name>
</gene>
<feature type="domain" description="FAD dependent oxidoreductase" evidence="2">
    <location>
        <begin position="4"/>
        <end position="306"/>
    </location>
</feature>
<dbReference type="STRING" id="1850250.LPB142_15410"/>
<dbReference type="EMBL" id="CP017781">
    <property type="protein sequence ID" value="AOZ70549.1"/>
    <property type="molecule type" value="Genomic_DNA"/>
</dbReference>